<feature type="transmembrane region" description="Helical" evidence="1">
    <location>
        <begin position="12"/>
        <end position="31"/>
    </location>
</feature>
<evidence type="ECO:0000313" key="2">
    <source>
        <dbReference type="EMBL" id="KAF2128066.1"/>
    </source>
</evidence>
<dbReference type="RefSeq" id="XP_033522455.1">
    <property type="nucleotide sequence ID" value="XM_033668398.1"/>
</dbReference>
<evidence type="ECO:0000256" key="1">
    <source>
        <dbReference type="SAM" id="Phobius"/>
    </source>
</evidence>
<name>A0A6A6A940_9PLEO</name>
<keyword evidence="1" id="KW-0472">Membrane</keyword>
<sequence length="55" mass="6117">MQSEGNANHFVSIGINFGFTVLCILPTWIVLSELEGSHEVQVRDEDEDVKVGREA</sequence>
<dbReference type="EMBL" id="ML977509">
    <property type="protein sequence ID" value="KAF2128066.1"/>
    <property type="molecule type" value="Genomic_DNA"/>
</dbReference>
<keyword evidence="3" id="KW-1185">Reference proteome</keyword>
<feature type="non-terminal residue" evidence="2">
    <location>
        <position position="1"/>
    </location>
</feature>
<proteinExistence type="predicted"/>
<evidence type="ECO:0000313" key="3">
    <source>
        <dbReference type="Proteomes" id="UP000799771"/>
    </source>
</evidence>
<keyword evidence="1" id="KW-1133">Transmembrane helix</keyword>
<protein>
    <submittedName>
        <fullName evidence="2">Uncharacterized protein</fullName>
    </submittedName>
</protein>
<accession>A0A6A6A940</accession>
<gene>
    <name evidence="2" type="ORF">P153DRAFT_367963</name>
</gene>
<dbReference type="Proteomes" id="UP000799771">
    <property type="component" value="Unassembled WGS sequence"/>
</dbReference>
<dbReference type="AlphaFoldDB" id="A0A6A6A940"/>
<keyword evidence="1" id="KW-0812">Transmembrane</keyword>
<dbReference type="GeneID" id="54408830"/>
<reference evidence="2" key="1">
    <citation type="journal article" date="2020" name="Stud. Mycol.">
        <title>101 Dothideomycetes genomes: a test case for predicting lifestyles and emergence of pathogens.</title>
        <authorList>
            <person name="Haridas S."/>
            <person name="Albert R."/>
            <person name="Binder M."/>
            <person name="Bloem J."/>
            <person name="Labutti K."/>
            <person name="Salamov A."/>
            <person name="Andreopoulos B."/>
            <person name="Baker S."/>
            <person name="Barry K."/>
            <person name="Bills G."/>
            <person name="Bluhm B."/>
            <person name="Cannon C."/>
            <person name="Castanera R."/>
            <person name="Culley D."/>
            <person name="Daum C."/>
            <person name="Ezra D."/>
            <person name="Gonzalez J."/>
            <person name="Henrissat B."/>
            <person name="Kuo A."/>
            <person name="Liang C."/>
            <person name="Lipzen A."/>
            <person name="Lutzoni F."/>
            <person name="Magnuson J."/>
            <person name="Mondo S."/>
            <person name="Nolan M."/>
            <person name="Ohm R."/>
            <person name="Pangilinan J."/>
            <person name="Park H.-J."/>
            <person name="Ramirez L."/>
            <person name="Alfaro M."/>
            <person name="Sun H."/>
            <person name="Tritt A."/>
            <person name="Yoshinaga Y."/>
            <person name="Zwiers L.-H."/>
            <person name="Turgeon B."/>
            <person name="Goodwin S."/>
            <person name="Spatafora J."/>
            <person name="Crous P."/>
            <person name="Grigoriev I."/>
        </authorList>
    </citation>
    <scope>NUCLEOTIDE SEQUENCE</scope>
    <source>
        <strain evidence="2">CBS 119687</strain>
    </source>
</reference>
<organism evidence="2 3">
    <name type="scientific">Dothidotthia symphoricarpi CBS 119687</name>
    <dbReference type="NCBI Taxonomy" id="1392245"/>
    <lineage>
        <taxon>Eukaryota</taxon>
        <taxon>Fungi</taxon>
        <taxon>Dikarya</taxon>
        <taxon>Ascomycota</taxon>
        <taxon>Pezizomycotina</taxon>
        <taxon>Dothideomycetes</taxon>
        <taxon>Pleosporomycetidae</taxon>
        <taxon>Pleosporales</taxon>
        <taxon>Dothidotthiaceae</taxon>
        <taxon>Dothidotthia</taxon>
    </lineage>
</organism>